<evidence type="ECO:0000259" key="7">
    <source>
        <dbReference type="SMART" id="SM00563"/>
    </source>
</evidence>
<dbReference type="PANTHER" id="PTHR10434">
    <property type="entry name" value="1-ACYL-SN-GLYCEROL-3-PHOSPHATE ACYLTRANSFERASE"/>
    <property type="match status" value="1"/>
</dbReference>
<keyword evidence="5 8" id="KW-0012">Acyltransferase</keyword>
<evidence type="ECO:0000313" key="9">
    <source>
        <dbReference type="Proteomes" id="UP000633219"/>
    </source>
</evidence>
<sequence>MIASARIILAIIFVAIVTLALLPFHLAFLALKHRWRNRLPRYWHKAALLALGVHVRTHGTPGIGRPLLIVANHSSWLDILALASVADVAYVAKAEVHNWPVFGLLARLQRSIFIERQQRSRTQQQTNEMADRLNAGEIVVLFPEGTTSDGNRLLLIKSSLFGAATAAAVAADAGVVHVQPVAIAYTRIHGMPMGHYHRPIAAWPGDVELLPHLLGVLKEGALDVEIAFGAPVAATPTSSRKELASVAVEEIRQMMETMLRGRHH</sequence>
<organism evidence="8 9">
    <name type="scientific">Rhizobium setariae</name>
    <dbReference type="NCBI Taxonomy" id="2801340"/>
    <lineage>
        <taxon>Bacteria</taxon>
        <taxon>Pseudomonadati</taxon>
        <taxon>Pseudomonadota</taxon>
        <taxon>Alphaproteobacteria</taxon>
        <taxon>Hyphomicrobiales</taxon>
        <taxon>Rhizobiaceae</taxon>
        <taxon>Rhizobium/Agrobacterium group</taxon>
        <taxon>Rhizobium</taxon>
    </lineage>
</organism>
<reference evidence="8" key="1">
    <citation type="submission" date="2021-01" db="EMBL/GenBank/DDBJ databases">
        <title>Rhizobium sp. strain KVB221 16S ribosomal RNA gene Genome sequencing and assembly.</title>
        <authorList>
            <person name="Kang M."/>
        </authorList>
    </citation>
    <scope>NUCLEOTIDE SEQUENCE</scope>
    <source>
        <strain evidence="8">KVB221</strain>
    </source>
</reference>
<dbReference type="SMART" id="SM00563">
    <property type="entry name" value="PlsC"/>
    <property type="match status" value="1"/>
</dbReference>
<name>A0A937CQ78_9HYPH</name>
<dbReference type="SUPFAM" id="SSF69593">
    <property type="entry name" value="Glycerol-3-phosphate (1)-acyltransferase"/>
    <property type="match status" value="1"/>
</dbReference>
<evidence type="ECO:0000256" key="1">
    <source>
        <dbReference type="ARBA" id="ARBA00005189"/>
    </source>
</evidence>
<protein>
    <submittedName>
        <fullName evidence="8">1-acyl-sn-glycerol-3-phosphate acyltransferase</fullName>
    </submittedName>
</protein>
<dbReference type="AlphaFoldDB" id="A0A937CQ78"/>
<dbReference type="EMBL" id="JAEQNC010000005">
    <property type="protein sequence ID" value="MBL0372667.1"/>
    <property type="molecule type" value="Genomic_DNA"/>
</dbReference>
<dbReference type="PANTHER" id="PTHR10434:SF64">
    <property type="entry name" value="1-ACYL-SN-GLYCEROL-3-PHOSPHATE ACYLTRANSFERASE-RELATED"/>
    <property type="match status" value="1"/>
</dbReference>
<gene>
    <name evidence="8" type="ORF">JJB09_11565</name>
</gene>
<keyword evidence="2" id="KW-0444">Lipid biosynthesis</keyword>
<feature type="transmembrane region" description="Helical" evidence="6">
    <location>
        <begin position="6"/>
        <end position="31"/>
    </location>
</feature>
<evidence type="ECO:0000256" key="4">
    <source>
        <dbReference type="ARBA" id="ARBA00023098"/>
    </source>
</evidence>
<dbReference type="InterPro" id="IPR002123">
    <property type="entry name" value="Plipid/glycerol_acylTrfase"/>
</dbReference>
<keyword evidence="6" id="KW-1133">Transmembrane helix</keyword>
<dbReference type="Pfam" id="PF01553">
    <property type="entry name" value="Acyltransferase"/>
    <property type="match status" value="1"/>
</dbReference>
<keyword evidence="9" id="KW-1185">Reference proteome</keyword>
<keyword evidence="3" id="KW-0808">Transferase</keyword>
<dbReference type="GO" id="GO:0006654">
    <property type="term" value="P:phosphatidic acid biosynthetic process"/>
    <property type="evidence" value="ECO:0007669"/>
    <property type="project" value="TreeGrafter"/>
</dbReference>
<evidence type="ECO:0000313" key="8">
    <source>
        <dbReference type="EMBL" id="MBL0372667.1"/>
    </source>
</evidence>
<feature type="domain" description="Phospholipid/glycerol acyltransferase" evidence="7">
    <location>
        <begin position="67"/>
        <end position="186"/>
    </location>
</feature>
<keyword evidence="6" id="KW-0472">Membrane</keyword>
<comment type="pathway">
    <text evidence="1">Lipid metabolism.</text>
</comment>
<evidence type="ECO:0000256" key="3">
    <source>
        <dbReference type="ARBA" id="ARBA00022679"/>
    </source>
</evidence>
<keyword evidence="4" id="KW-0443">Lipid metabolism</keyword>
<dbReference type="CDD" id="cd07989">
    <property type="entry name" value="LPLAT_AGPAT-like"/>
    <property type="match status" value="1"/>
</dbReference>
<comment type="caution">
    <text evidence="8">The sequence shown here is derived from an EMBL/GenBank/DDBJ whole genome shotgun (WGS) entry which is preliminary data.</text>
</comment>
<dbReference type="Proteomes" id="UP000633219">
    <property type="component" value="Unassembled WGS sequence"/>
</dbReference>
<accession>A0A937CQ78</accession>
<dbReference type="RefSeq" id="WP_201657764.1">
    <property type="nucleotide sequence ID" value="NZ_JAEQNC010000005.1"/>
</dbReference>
<keyword evidence="6" id="KW-0812">Transmembrane</keyword>
<dbReference type="GO" id="GO:0003841">
    <property type="term" value="F:1-acylglycerol-3-phosphate O-acyltransferase activity"/>
    <property type="evidence" value="ECO:0007669"/>
    <property type="project" value="TreeGrafter"/>
</dbReference>
<evidence type="ECO:0000256" key="2">
    <source>
        <dbReference type="ARBA" id="ARBA00022516"/>
    </source>
</evidence>
<evidence type="ECO:0000256" key="6">
    <source>
        <dbReference type="SAM" id="Phobius"/>
    </source>
</evidence>
<evidence type="ECO:0000256" key="5">
    <source>
        <dbReference type="ARBA" id="ARBA00023315"/>
    </source>
</evidence>
<proteinExistence type="predicted"/>